<dbReference type="Proteomes" id="UP000503580">
    <property type="component" value="Chromosome"/>
</dbReference>
<evidence type="ECO:0000313" key="2">
    <source>
        <dbReference type="Proteomes" id="UP000503580"/>
    </source>
</evidence>
<dbReference type="KEGG" id="kgn:GY169_20745"/>
<dbReference type="AlphaFoldDB" id="A0A6G9RQH4"/>
<dbReference type="RefSeq" id="WP_167577000.1">
    <property type="nucleotide sequence ID" value="NZ_CP050321.1"/>
</dbReference>
<sequence>MRKEISITSPDNYLATIQFRLDEMTNNNVDQEDSHEETLRYHTLTWVNAASSNGKKIAFIAPVFLVRCLNPVTRPAYVLPPSCELPEPFTTDIPSLCHILLNELQRLGMMKRYEGLKNTLELIKQNWLKEKLVLANWYLLMSGENYWIYSNQSTCDDNVLDSEITRCLQAHGHLHSEIDACVFFSHFGCWSTTPYFSDNLSDSD</sequence>
<dbReference type="EMBL" id="CP050321">
    <property type="protein sequence ID" value="QIR29082.1"/>
    <property type="molecule type" value="Genomic_DNA"/>
</dbReference>
<proteinExistence type="predicted"/>
<organism evidence="1 2">
    <name type="scientific">Kluyvera genomosp. 3</name>
    <dbReference type="NCBI Taxonomy" id="2774055"/>
    <lineage>
        <taxon>Bacteria</taxon>
        <taxon>Pseudomonadati</taxon>
        <taxon>Pseudomonadota</taxon>
        <taxon>Gammaproteobacteria</taxon>
        <taxon>Enterobacterales</taxon>
        <taxon>Enterobacteriaceae</taxon>
        <taxon>Kluyvera</taxon>
    </lineage>
</organism>
<accession>A0A6G9RQH4</accession>
<gene>
    <name evidence="1" type="ORF">GY169_20745</name>
</gene>
<protein>
    <submittedName>
        <fullName evidence="1">Uncharacterized protein</fullName>
    </submittedName>
</protein>
<reference evidence="1 2" key="1">
    <citation type="submission" date="2020-02" db="EMBL/GenBank/DDBJ databases">
        <title>Whole genome PO2S7.</title>
        <authorList>
            <person name="Singha K.M."/>
        </authorList>
    </citation>
    <scope>NUCLEOTIDE SEQUENCE [LARGE SCALE GENOMIC DNA]</scope>
    <source>
        <strain evidence="1 2">PO2S7</strain>
    </source>
</reference>
<evidence type="ECO:0000313" key="1">
    <source>
        <dbReference type="EMBL" id="QIR29082.1"/>
    </source>
</evidence>
<keyword evidence="2" id="KW-1185">Reference proteome</keyword>
<name>A0A6G9RQH4_9ENTR</name>